<dbReference type="AlphaFoldDB" id="A0AAU8K2M0"/>
<dbReference type="InterPro" id="IPR011010">
    <property type="entry name" value="DNA_brk_join_enz"/>
</dbReference>
<accession>A0AAU8K2M0</accession>
<organism evidence="1">
    <name type="scientific">Kitasatospora camelliae</name>
    <dbReference type="NCBI Taxonomy" id="3156397"/>
    <lineage>
        <taxon>Bacteria</taxon>
        <taxon>Bacillati</taxon>
        <taxon>Actinomycetota</taxon>
        <taxon>Actinomycetes</taxon>
        <taxon>Kitasatosporales</taxon>
        <taxon>Streptomycetaceae</taxon>
        <taxon>Kitasatospora</taxon>
    </lineage>
</organism>
<protein>
    <recommendedName>
        <fullName evidence="2">Integrase/recombinase XerD</fullName>
    </recommendedName>
</protein>
<evidence type="ECO:0008006" key="2">
    <source>
        <dbReference type="Google" id="ProtNLM"/>
    </source>
</evidence>
<reference evidence="1" key="1">
    <citation type="submission" date="2024-06" db="EMBL/GenBank/DDBJ databases">
        <title>The genome sequences of Kitasatospora sp. strain HUAS MG31.</title>
        <authorList>
            <person name="Mo P."/>
        </authorList>
    </citation>
    <scope>NUCLEOTIDE SEQUENCE</scope>
    <source>
        <strain evidence="1">HUAS MG31</strain>
    </source>
</reference>
<dbReference type="EMBL" id="CP159872">
    <property type="protein sequence ID" value="XCM81534.1"/>
    <property type="molecule type" value="Genomic_DNA"/>
</dbReference>
<proteinExistence type="predicted"/>
<dbReference type="SUPFAM" id="SSF56349">
    <property type="entry name" value="DNA breaking-rejoining enzymes"/>
    <property type="match status" value="1"/>
</dbReference>
<dbReference type="KEGG" id="kcm:ABWK59_22810"/>
<sequence>MVPVEYAVAVERYLAAAGLGDGSRRIYRIALTSWAWLLVGRTPPSGPERRRAVPPVVPLAVLEGPGAPQRLAAAFAVREAAVGPRTAHRELSILRSAAAWWHGRGWIAAPPTADLRPRPLAAGRPEARGLDRGQLRAVLALRAPLRDKVLWHLVHESGAPIEQLLALDVDRLDPAARRSHPSADGRVPVRWRSGTAGLLPMLVLGRTEGPLFLTDRRAPATPAADRCPTTGRARLSYRRAAELFTAATRPLDPAGRGWTLGQLRQDARHPAR</sequence>
<name>A0AAU8K2M0_9ACTN</name>
<dbReference type="GO" id="GO:0003677">
    <property type="term" value="F:DNA binding"/>
    <property type="evidence" value="ECO:0007669"/>
    <property type="project" value="InterPro"/>
</dbReference>
<evidence type="ECO:0000313" key="1">
    <source>
        <dbReference type="EMBL" id="XCM81534.1"/>
    </source>
</evidence>
<dbReference type="RefSeq" id="WP_354642464.1">
    <property type="nucleotide sequence ID" value="NZ_CP159872.1"/>
</dbReference>
<gene>
    <name evidence="1" type="ORF">ABWK59_22810</name>
</gene>